<evidence type="ECO:0000313" key="1">
    <source>
        <dbReference type="EMBL" id="GMN64777.1"/>
    </source>
</evidence>
<dbReference type="Proteomes" id="UP001187192">
    <property type="component" value="Unassembled WGS sequence"/>
</dbReference>
<reference evidence="1" key="1">
    <citation type="submission" date="2023-07" db="EMBL/GenBank/DDBJ databases">
        <title>draft genome sequence of fig (Ficus carica).</title>
        <authorList>
            <person name="Takahashi T."/>
            <person name="Nishimura K."/>
        </authorList>
    </citation>
    <scope>NUCLEOTIDE SEQUENCE</scope>
</reference>
<organism evidence="1 2">
    <name type="scientific">Ficus carica</name>
    <name type="common">Common fig</name>
    <dbReference type="NCBI Taxonomy" id="3494"/>
    <lineage>
        <taxon>Eukaryota</taxon>
        <taxon>Viridiplantae</taxon>
        <taxon>Streptophyta</taxon>
        <taxon>Embryophyta</taxon>
        <taxon>Tracheophyta</taxon>
        <taxon>Spermatophyta</taxon>
        <taxon>Magnoliopsida</taxon>
        <taxon>eudicotyledons</taxon>
        <taxon>Gunneridae</taxon>
        <taxon>Pentapetalae</taxon>
        <taxon>rosids</taxon>
        <taxon>fabids</taxon>
        <taxon>Rosales</taxon>
        <taxon>Moraceae</taxon>
        <taxon>Ficeae</taxon>
        <taxon>Ficus</taxon>
    </lineage>
</organism>
<gene>
    <name evidence="1" type="ORF">TIFTF001_033848</name>
</gene>
<proteinExistence type="predicted"/>
<name>A0AA88J8E3_FICCA</name>
<accession>A0AA88J8E3</accession>
<dbReference type="EMBL" id="BTGU01000194">
    <property type="protein sequence ID" value="GMN64777.1"/>
    <property type="molecule type" value="Genomic_DNA"/>
</dbReference>
<protein>
    <submittedName>
        <fullName evidence="1">Uncharacterized protein</fullName>
    </submittedName>
</protein>
<keyword evidence="2" id="KW-1185">Reference proteome</keyword>
<evidence type="ECO:0000313" key="2">
    <source>
        <dbReference type="Proteomes" id="UP001187192"/>
    </source>
</evidence>
<sequence length="78" mass="8734">MTVSMKTAVATTIDTSTDKLINGCYHLLVIWQLILNYSTLNKQLNGPDRVNEAFDDENIIIDVTLKLYGIAQMQADSE</sequence>
<dbReference type="AlphaFoldDB" id="A0AA88J8E3"/>
<comment type="caution">
    <text evidence="1">The sequence shown here is derived from an EMBL/GenBank/DDBJ whole genome shotgun (WGS) entry which is preliminary data.</text>
</comment>